<dbReference type="PANTHER" id="PTHR31528:SF15">
    <property type="entry name" value="RIBOFLAVIN-BINDING PROTEIN RIBY"/>
    <property type="match status" value="1"/>
</dbReference>
<dbReference type="Proteomes" id="UP001224661">
    <property type="component" value="Unassembled WGS sequence"/>
</dbReference>
<dbReference type="Gene3D" id="3.40.190.10">
    <property type="entry name" value="Periplasmic binding protein-like II"/>
    <property type="match status" value="2"/>
</dbReference>
<reference evidence="4 5" key="1">
    <citation type="submission" date="2023-05" db="EMBL/GenBank/DDBJ databases">
        <title>Draft genome sequence of Streptomyces sp. B-S-A8 isolated from a cave soil in Thailand.</title>
        <authorList>
            <person name="Chamroensaksri N."/>
            <person name="Muangham S."/>
        </authorList>
    </citation>
    <scope>NUCLEOTIDE SEQUENCE [LARGE SCALE GENOMIC DNA]</scope>
    <source>
        <strain evidence="4 5">B-S-A8</strain>
    </source>
</reference>
<proteinExistence type="predicted"/>
<evidence type="ECO:0000256" key="2">
    <source>
        <dbReference type="SAM" id="SignalP"/>
    </source>
</evidence>
<evidence type="ECO:0000259" key="3">
    <source>
        <dbReference type="Pfam" id="PF09084"/>
    </source>
</evidence>
<dbReference type="Pfam" id="PF09084">
    <property type="entry name" value="NMT1"/>
    <property type="match status" value="1"/>
</dbReference>
<organism evidence="4 5">
    <name type="scientific">Streptomyces solicavernae</name>
    <dbReference type="NCBI Taxonomy" id="3043614"/>
    <lineage>
        <taxon>Bacteria</taxon>
        <taxon>Bacillati</taxon>
        <taxon>Actinomycetota</taxon>
        <taxon>Actinomycetes</taxon>
        <taxon>Kitasatosporales</taxon>
        <taxon>Streptomycetaceae</taxon>
        <taxon>Streptomyces</taxon>
    </lineage>
</organism>
<keyword evidence="5" id="KW-1185">Reference proteome</keyword>
<accession>A0ABT6RM28</accession>
<feature type="chain" id="PRO_5045761563" evidence="2">
    <location>
        <begin position="43"/>
        <end position="360"/>
    </location>
</feature>
<name>A0ABT6RM28_9ACTN</name>
<evidence type="ECO:0000256" key="1">
    <source>
        <dbReference type="SAM" id="MobiDB-lite"/>
    </source>
</evidence>
<dbReference type="RefSeq" id="WP_282510593.1">
    <property type="nucleotide sequence ID" value="NZ_JASCIR010000002.1"/>
</dbReference>
<dbReference type="SUPFAM" id="SSF53850">
    <property type="entry name" value="Periplasmic binding protein-like II"/>
    <property type="match status" value="1"/>
</dbReference>
<feature type="compositionally biased region" description="Low complexity" evidence="1">
    <location>
        <begin position="1"/>
        <end position="11"/>
    </location>
</feature>
<evidence type="ECO:0000313" key="4">
    <source>
        <dbReference type="EMBL" id="MDI3385483.1"/>
    </source>
</evidence>
<feature type="region of interest" description="Disordered" evidence="1">
    <location>
        <begin position="1"/>
        <end position="24"/>
    </location>
</feature>
<comment type="caution">
    <text evidence="4">The sequence shown here is derived from an EMBL/GenBank/DDBJ whole genome shotgun (WGS) entry which is preliminary data.</text>
</comment>
<dbReference type="EMBL" id="JASCIR010000002">
    <property type="protein sequence ID" value="MDI3385483.1"/>
    <property type="molecule type" value="Genomic_DNA"/>
</dbReference>
<feature type="domain" description="SsuA/THI5-like" evidence="3">
    <location>
        <begin position="71"/>
        <end position="280"/>
    </location>
</feature>
<dbReference type="InterPro" id="IPR027939">
    <property type="entry name" value="NMT1/THI5"/>
</dbReference>
<feature type="signal peptide" evidence="2">
    <location>
        <begin position="1"/>
        <end position="42"/>
    </location>
</feature>
<sequence>MTPRRTPSGRTPTRRTPTRRTPTGRTLAGLVPLLLVAATACGGDEPATTTGADGKTLDKVTLTLNWYPYGEHAPFYYGKQQKIFEKHGIDLQIQAGQGSQKTVQATGAGQTDFGWADTPAVLAGVESGVPVKSLGVFLQTTPASVQFFGDQGIKEPADLKGKTVAGTTGDALSRTFPAFLKANGLSEGDVKVQNTDPAGKIAAVISGKTDALLGYASDQGPIMQDKAKKDVSYLRFSEHGLNFFSNGLIIGERTLKADKDLATRMAKAVSESWTAAEKAPGPAVAAMDGASGQLPPEKVLSEQFETTLTLLHTEATEGKAPGVNDEADWQRTIDVFKEAGMVQEAKPVTDYWASDAAVKG</sequence>
<gene>
    <name evidence="4" type="ORF">QIS99_04525</name>
</gene>
<dbReference type="InterPro" id="IPR015168">
    <property type="entry name" value="SsuA/THI5"/>
</dbReference>
<protein>
    <submittedName>
        <fullName evidence="4">ABC transporter substrate-binding protein</fullName>
    </submittedName>
</protein>
<evidence type="ECO:0000313" key="5">
    <source>
        <dbReference type="Proteomes" id="UP001224661"/>
    </source>
</evidence>
<dbReference type="PANTHER" id="PTHR31528">
    <property type="entry name" value="4-AMINO-5-HYDROXYMETHYL-2-METHYLPYRIMIDINE PHOSPHATE SYNTHASE THI11-RELATED"/>
    <property type="match status" value="1"/>
</dbReference>
<keyword evidence="2" id="KW-0732">Signal</keyword>